<comment type="caution">
    <text evidence="1">The sequence shown here is derived from an EMBL/GenBank/DDBJ whole genome shotgun (WGS) entry which is preliminary data.</text>
</comment>
<name>A0A1Y3BAH2_EURMA</name>
<sequence>MELFCIETEYEPIALYDSVIIDDDRTLTNLIFTEEHYLITGSYFKCLQTELNTNNRSELASWMLEFIT</sequence>
<dbReference type="Proteomes" id="UP000194236">
    <property type="component" value="Unassembled WGS sequence"/>
</dbReference>
<gene>
    <name evidence="1" type="ORF">BLA29_012206</name>
</gene>
<dbReference type="OrthoDB" id="306099at2759"/>
<evidence type="ECO:0000313" key="2">
    <source>
        <dbReference type="Proteomes" id="UP000194236"/>
    </source>
</evidence>
<dbReference type="InterPro" id="IPR036915">
    <property type="entry name" value="Cyclin-like_sf"/>
</dbReference>
<dbReference type="AlphaFoldDB" id="A0A1Y3BAH2"/>
<proteinExistence type="predicted"/>
<reference evidence="1 2" key="1">
    <citation type="submission" date="2017-03" db="EMBL/GenBank/DDBJ databases">
        <title>Genome Survey of Euroglyphus maynei.</title>
        <authorList>
            <person name="Arlian L.G."/>
            <person name="Morgan M.S."/>
            <person name="Rider S.D."/>
        </authorList>
    </citation>
    <scope>NUCLEOTIDE SEQUENCE [LARGE SCALE GENOMIC DNA]</scope>
    <source>
        <strain evidence="1">Arlian Lab</strain>
        <tissue evidence="1">Whole body</tissue>
    </source>
</reference>
<accession>A0A1Y3BAH2</accession>
<protein>
    <submittedName>
        <fullName evidence="1">G1/S-specific cyclin-D2-like protein</fullName>
    </submittedName>
</protein>
<evidence type="ECO:0000313" key="1">
    <source>
        <dbReference type="EMBL" id="OTF76918.1"/>
    </source>
</evidence>
<keyword evidence="2" id="KW-1185">Reference proteome</keyword>
<dbReference type="Gene3D" id="1.10.472.10">
    <property type="entry name" value="Cyclin-like"/>
    <property type="match status" value="1"/>
</dbReference>
<dbReference type="EMBL" id="MUJZ01035202">
    <property type="protein sequence ID" value="OTF76918.1"/>
    <property type="molecule type" value="Genomic_DNA"/>
</dbReference>
<organism evidence="1 2">
    <name type="scientific">Euroglyphus maynei</name>
    <name type="common">Mayne's house dust mite</name>
    <dbReference type="NCBI Taxonomy" id="6958"/>
    <lineage>
        <taxon>Eukaryota</taxon>
        <taxon>Metazoa</taxon>
        <taxon>Ecdysozoa</taxon>
        <taxon>Arthropoda</taxon>
        <taxon>Chelicerata</taxon>
        <taxon>Arachnida</taxon>
        <taxon>Acari</taxon>
        <taxon>Acariformes</taxon>
        <taxon>Sarcoptiformes</taxon>
        <taxon>Astigmata</taxon>
        <taxon>Psoroptidia</taxon>
        <taxon>Analgoidea</taxon>
        <taxon>Pyroglyphidae</taxon>
        <taxon>Pyroglyphinae</taxon>
        <taxon>Euroglyphus</taxon>
    </lineage>
</organism>
<dbReference type="SUPFAM" id="SSF47954">
    <property type="entry name" value="Cyclin-like"/>
    <property type="match status" value="1"/>
</dbReference>